<evidence type="ECO:0000313" key="3">
    <source>
        <dbReference type="Proteomes" id="UP000319576"/>
    </source>
</evidence>
<dbReference type="PROSITE" id="PS51257">
    <property type="entry name" value="PROKAR_LIPOPROTEIN"/>
    <property type="match status" value="1"/>
</dbReference>
<accession>A0A517XRL0</accession>
<feature type="transmembrane region" description="Helical" evidence="1">
    <location>
        <begin position="12"/>
        <end position="34"/>
    </location>
</feature>
<reference evidence="2 3" key="1">
    <citation type="submission" date="2019-02" db="EMBL/GenBank/DDBJ databases">
        <title>Deep-cultivation of Planctomycetes and their phenomic and genomic characterization uncovers novel biology.</title>
        <authorList>
            <person name="Wiegand S."/>
            <person name="Jogler M."/>
            <person name="Boedeker C."/>
            <person name="Pinto D."/>
            <person name="Vollmers J."/>
            <person name="Rivas-Marin E."/>
            <person name="Kohn T."/>
            <person name="Peeters S.H."/>
            <person name="Heuer A."/>
            <person name="Rast P."/>
            <person name="Oberbeckmann S."/>
            <person name="Bunk B."/>
            <person name="Jeske O."/>
            <person name="Meyerdierks A."/>
            <person name="Storesund J.E."/>
            <person name="Kallscheuer N."/>
            <person name="Luecker S."/>
            <person name="Lage O.M."/>
            <person name="Pohl T."/>
            <person name="Merkel B.J."/>
            <person name="Hornburger P."/>
            <person name="Mueller R.-W."/>
            <person name="Bruemmer F."/>
            <person name="Labrenz M."/>
            <person name="Spormann A.M."/>
            <person name="Op den Camp H."/>
            <person name="Overmann J."/>
            <person name="Amann R."/>
            <person name="Jetten M.S.M."/>
            <person name="Mascher T."/>
            <person name="Medema M.H."/>
            <person name="Devos D.P."/>
            <person name="Kaster A.-K."/>
            <person name="Ovreas L."/>
            <person name="Rohde M."/>
            <person name="Galperin M.Y."/>
            <person name="Jogler C."/>
        </authorList>
    </citation>
    <scope>NUCLEOTIDE SEQUENCE [LARGE SCALE GENOMIC DNA]</scope>
    <source>
        <strain evidence="2 3">ETA_A1</strain>
    </source>
</reference>
<proteinExistence type="predicted"/>
<dbReference type="KEGG" id="uli:ETAA1_20920"/>
<gene>
    <name evidence="2" type="ORF">ETAA1_20920</name>
</gene>
<keyword evidence="1" id="KW-1133">Transmembrane helix</keyword>
<dbReference type="EMBL" id="CP036273">
    <property type="protein sequence ID" value="QDU20148.1"/>
    <property type="molecule type" value="Genomic_DNA"/>
</dbReference>
<evidence type="ECO:0000313" key="2">
    <source>
        <dbReference type="EMBL" id="QDU20148.1"/>
    </source>
</evidence>
<keyword evidence="1" id="KW-0812">Transmembrane</keyword>
<evidence type="ECO:0000256" key="1">
    <source>
        <dbReference type="SAM" id="Phobius"/>
    </source>
</evidence>
<sequence>MDATGKWAKRSVWLTLAAVIAIGCNPITLPFVLLRTEAKIPAQYPLRPKEGPKHDKDEEIKVLLLANMAPGSMTGEFAGYERELAAAVAKKLPEVGKANKELYTVIPPHELDTFKMRNPNWRGMRAGSIGQRLKADYVVEMTLSGLQTYQPGSLNQIYEGKAQVAVEVTDTSEERGEPKFRYAFTFSHPGFPRPADSVSPSQFKLEFLDKLAQDVVFRHIDHKAADGIAAR</sequence>
<dbReference type="Proteomes" id="UP000319576">
    <property type="component" value="Chromosome"/>
</dbReference>
<name>A0A517XRL0_9BACT</name>
<keyword evidence="3" id="KW-1185">Reference proteome</keyword>
<dbReference type="RefSeq" id="WP_145237216.1">
    <property type="nucleotide sequence ID" value="NZ_CP036273.1"/>
</dbReference>
<organism evidence="2 3">
    <name type="scientific">Urbifossiella limnaea</name>
    <dbReference type="NCBI Taxonomy" id="2528023"/>
    <lineage>
        <taxon>Bacteria</taxon>
        <taxon>Pseudomonadati</taxon>
        <taxon>Planctomycetota</taxon>
        <taxon>Planctomycetia</taxon>
        <taxon>Gemmatales</taxon>
        <taxon>Gemmataceae</taxon>
        <taxon>Urbifossiella</taxon>
    </lineage>
</organism>
<dbReference type="OrthoDB" id="278411at2"/>
<dbReference type="AlphaFoldDB" id="A0A517XRL0"/>
<protein>
    <submittedName>
        <fullName evidence="2">Uncharacterized protein</fullName>
    </submittedName>
</protein>
<keyword evidence="1" id="KW-0472">Membrane</keyword>